<evidence type="ECO:0008006" key="11">
    <source>
        <dbReference type="Google" id="ProtNLM"/>
    </source>
</evidence>
<sequence length="390" mass="44824">MENENIKNVEKWDDMGLKEDLLRGIYAYGFEIPSDIQKKAIYPIIQGNDVIGQAQSGSGKTGTFSISTLQLMDPTINETQALILSPTHELVKQTNGVISSIGQYINKLRIKTLMGGTPVRDDIQQLKASIPHIVIGSVGRILDMTQKNYLKFENLKILIIDEADEMLTQGFSEKIRILFEGYFPEDIQVLLFSATMPPEILQLSRKFMRNPVNILMKKEELSLKCIQQYFVPVLDDQMKFQTLKKMFSLFKISKTIIYCNSVGRVNELYEIMSNNDFSVCHIHSNMDKVERRNVFKQFCEGDTRILVSSDITARGIDIQQVSLVINYDLTRNFHTYLHRIGRGGRWGRKGTAINLITRRDIPDIRRIENYYNINIDPLPENFSELLHFGI</sequence>
<dbReference type="PANTHER" id="PTHR47960">
    <property type="entry name" value="DEAD-BOX ATP-DEPENDENT RNA HELICASE 50"/>
    <property type="match status" value="1"/>
</dbReference>
<dbReference type="InterPro" id="IPR000629">
    <property type="entry name" value="RNA-helicase_DEAD-box_CS"/>
</dbReference>
<evidence type="ECO:0000313" key="10">
    <source>
        <dbReference type="EMBL" id="QHT05216.1"/>
    </source>
</evidence>
<keyword evidence="5" id="KW-0067">ATP-binding</keyword>
<evidence type="ECO:0000256" key="5">
    <source>
        <dbReference type="ARBA" id="ARBA00022840"/>
    </source>
</evidence>
<evidence type="ECO:0000256" key="4">
    <source>
        <dbReference type="ARBA" id="ARBA00022806"/>
    </source>
</evidence>
<evidence type="ECO:0000259" key="9">
    <source>
        <dbReference type="PROSITE" id="PS51195"/>
    </source>
</evidence>
<protein>
    <recommendedName>
        <fullName evidence="11">Helicase</fullName>
    </recommendedName>
</protein>
<evidence type="ECO:0000256" key="2">
    <source>
        <dbReference type="ARBA" id="ARBA00022741"/>
    </source>
</evidence>
<comment type="subcellular location">
    <subcellularLocation>
        <location evidence="1">Cytoplasm</location>
    </subcellularLocation>
</comment>
<evidence type="ECO:0000256" key="1">
    <source>
        <dbReference type="ARBA" id="ARBA00004496"/>
    </source>
</evidence>
<dbReference type="Gene3D" id="3.40.50.300">
    <property type="entry name" value="P-loop containing nucleotide triphosphate hydrolases"/>
    <property type="match status" value="2"/>
</dbReference>
<dbReference type="SUPFAM" id="SSF52540">
    <property type="entry name" value="P-loop containing nucleoside triphosphate hydrolases"/>
    <property type="match status" value="1"/>
</dbReference>
<dbReference type="GO" id="GO:0005737">
    <property type="term" value="C:cytoplasm"/>
    <property type="evidence" value="ECO:0007669"/>
    <property type="project" value="UniProtKB-SubCell"/>
</dbReference>
<reference evidence="10" key="1">
    <citation type="journal article" date="2020" name="Nature">
        <title>Giant virus diversity and host interactions through global metagenomics.</title>
        <authorList>
            <person name="Schulz F."/>
            <person name="Roux S."/>
            <person name="Paez-Espino D."/>
            <person name="Jungbluth S."/>
            <person name="Walsh D.A."/>
            <person name="Denef V.J."/>
            <person name="McMahon K.D."/>
            <person name="Konstantinidis K.T."/>
            <person name="Eloe-Fadrosh E.A."/>
            <person name="Kyrpides N.C."/>
            <person name="Woyke T."/>
        </authorList>
    </citation>
    <scope>NUCLEOTIDE SEQUENCE</scope>
    <source>
        <strain evidence="10">GVMAG-M-3300021375-17</strain>
    </source>
</reference>
<feature type="domain" description="Helicase C-terminal" evidence="8">
    <location>
        <begin position="242"/>
        <end position="386"/>
    </location>
</feature>
<dbReference type="InterPro" id="IPR014014">
    <property type="entry name" value="RNA_helicase_DEAD_Q_motif"/>
</dbReference>
<accession>A0A6C0CKA6</accession>
<dbReference type="InterPro" id="IPR027417">
    <property type="entry name" value="P-loop_NTPase"/>
</dbReference>
<dbReference type="PROSITE" id="PS51192">
    <property type="entry name" value="HELICASE_ATP_BIND_1"/>
    <property type="match status" value="1"/>
</dbReference>
<dbReference type="SMART" id="SM00490">
    <property type="entry name" value="HELICc"/>
    <property type="match status" value="1"/>
</dbReference>
<dbReference type="InterPro" id="IPR011545">
    <property type="entry name" value="DEAD/DEAH_box_helicase_dom"/>
</dbReference>
<dbReference type="Pfam" id="PF00271">
    <property type="entry name" value="Helicase_C"/>
    <property type="match status" value="1"/>
</dbReference>
<organism evidence="10">
    <name type="scientific">viral metagenome</name>
    <dbReference type="NCBI Taxonomy" id="1070528"/>
    <lineage>
        <taxon>unclassified sequences</taxon>
        <taxon>metagenomes</taxon>
        <taxon>organismal metagenomes</taxon>
    </lineage>
</organism>
<dbReference type="PROSITE" id="PS00039">
    <property type="entry name" value="DEAD_ATP_HELICASE"/>
    <property type="match status" value="1"/>
</dbReference>
<evidence type="ECO:0000259" key="8">
    <source>
        <dbReference type="PROSITE" id="PS51194"/>
    </source>
</evidence>
<dbReference type="GO" id="GO:0016787">
    <property type="term" value="F:hydrolase activity"/>
    <property type="evidence" value="ECO:0007669"/>
    <property type="project" value="UniProtKB-KW"/>
</dbReference>
<dbReference type="CDD" id="cd18787">
    <property type="entry name" value="SF2_C_DEAD"/>
    <property type="match status" value="1"/>
</dbReference>
<dbReference type="InterPro" id="IPR001650">
    <property type="entry name" value="Helicase_C-like"/>
</dbReference>
<dbReference type="GO" id="GO:0003724">
    <property type="term" value="F:RNA helicase activity"/>
    <property type="evidence" value="ECO:0007669"/>
    <property type="project" value="InterPro"/>
</dbReference>
<proteinExistence type="inferred from homology"/>
<comment type="similarity">
    <text evidence="6">Belongs to the DEAD box helicase family. DDX6/DHH1 subfamily.</text>
</comment>
<feature type="domain" description="DEAD-box RNA helicase Q" evidence="9">
    <location>
        <begin position="10"/>
        <end position="38"/>
    </location>
</feature>
<dbReference type="PROSITE" id="PS51195">
    <property type="entry name" value="Q_MOTIF"/>
    <property type="match status" value="1"/>
</dbReference>
<dbReference type="SMART" id="SM00487">
    <property type="entry name" value="DEXDc"/>
    <property type="match status" value="1"/>
</dbReference>
<dbReference type="PROSITE" id="PS51194">
    <property type="entry name" value="HELICASE_CTER"/>
    <property type="match status" value="1"/>
</dbReference>
<name>A0A6C0CKA6_9ZZZZ</name>
<keyword evidence="2" id="KW-0547">Nucleotide-binding</keyword>
<evidence type="ECO:0000256" key="3">
    <source>
        <dbReference type="ARBA" id="ARBA00022801"/>
    </source>
</evidence>
<feature type="domain" description="Helicase ATP-binding" evidence="7">
    <location>
        <begin position="41"/>
        <end position="214"/>
    </location>
</feature>
<dbReference type="GO" id="GO:0005524">
    <property type="term" value="F:ATP binding"/>
    <property type="evidence" value="ECO:0007669"/>
    <property type="project" value="UniProtKB-KW"/>
</dbReference>
<dbReference type="InterPro" id="IPR014001">
    <property type="entry name" value="Helicase_ATP-bd"/>
</dbReference>
<dbReference type="GO" id="GO:0003676">
    <property type="term" value="F:nucleic acid binding"/>
    <property type="evidence" value="ECO:0007669"/>
    <property type="project" value="InterPro"/>
</dbReference>
<keyword evidence="3" id="KW-0378">Hydrolase</keyword>
<keyword evidence="4" id="KW-0347">Helicase</keyword>
<dbReference type="AlphaFoldDB" id="A0A6C0CKA6"/>
<evidence type="ECO:0000259" key="7">
    <source>
        <dbReference type="PROSITE" id="PS51192"/>
    </source>
</evidence>
<dbReference type="EMBL" id="MN739451">
    <property type="protein sequence ID" value="QHT05216.1"/>
    <property type="molecule type" value="Genomic_DNA"/>
</dbReference>
<dbReference type="Pfam" id="PF00270">
    <property type="entry name" value="DEAD"/>
    <property type="match status" value="1"/>
</dbReference>
<evidence type="ECO:0000256" key="6">
    <source>
        <dbReference type="ARBA" id="ARBA00038316"/>
    </source>
</evidence>